<evidence type="ECO:0000256" key="4">
    <source>
        <dbReference type="ARBA" id="ARBA00022801"/>
    </source>
</evidence>
<dbReference type="GO" id="GO:0008237">
    <property type="term" value="F:metallopeptidase activity"/>
    <property type="evidence" value="ECO:0007669"/>
    <property type="project" value="UniProtKB-KW"/>
</dbReference>
<accession>A0A1Y4QPP7</accession>
<proteinExistence type="inferred from homology"/>
<dbReference type="EMBL" id="NFLC01000058">
    <property type="protein sequence ID" value="OUQ07289.1"/>
    <property type="molecule type" value="Genomic_DNA"/>
</dbReference>
<comment type="similarity">
    <text evidence="1">Belongs to the UPF0758 family.</text>
</comment>
<organism evidence="8 9">
    <name type="scientific">Enterococcus cecorum</name>
    <dbReference type="NCBI Taxonomy" id="44008"/>
    <lineage>
        <taxon>Bacteria</taxon>
        <taxon>Bacillati</taxon>
        <taxon>Bacillota</taxon>
        <taxon>Bacilli</taxon>
        <taxon>Lactobacillales</taxon>
        <taxon>Enterococcaceae</taxon>
        <taxon>Enterococcus</taxon>
    </lineage>
</organism>
<keyword evidence="5" id="KW-0862">Zinc</keyword>
<keyword evidence="4" id="KW-0378">Hydrolase</keyword>
<dbReference type="PANTHER" id="PTHR30471:SF3">
    <property type="entry name" value="UPF0758 PROTEIN YEES-RELATED"/>
    <property type="match status" value="1"/>
</dbReference>
<dbReference type="InterPro" id="IPR037518">
    <property type="entry name" value="MPN"/>
</dbReference>
<evidence type="ECO:0000256" key="5">
    <source>
        <dbReference type="ARBA" id="ARBA00022833"/>
    </source>
</evidence>
<evidence type="ECO:0000313" key="9">
    <source>
        <dbReference type="Proteomes" id="UP000196074"/>
    </source>
</evidence>
<evidence type="ECO:0000256" key="3">
    <source>
        <dbReference type="ARBA" id="ARBA00022723"/>
    </source>
</evidence>
<feature type="non-terminal residue" evidence="8">
    <location>
        <position position="179"/>
    </location>
</feature>
<dbReference type="PROSITE" id="PS50249">
    <property type="entry name" value="MPN"/>
    <property type="match status" value="1"/>
</dbReference>
<reference evidence="9" key="1">
    <citation type="submission" date="2017-04" db="EMBL/GenBank/DDBJ databases">
        <title>Function of individual gut microbiota members based on whole genome sequencing of pure cultures obtained from chicken caecum.</title>
        <authorList>
            <person name="Medvecky M."/>
            <person name="Cejkova D."/>
            <person name="Polansky O."/>
            <person name="Karasova D."/>
            <person name="Kubasova T."/>
            <person name="Cizek A."/>
            <person name="Rychlik I."/>
        </authorList>
    </citation>
    <scope>NUCLEOTIDE SEQUENCE [LARGE SCALE GENOMIC DNA]</scope>
    <source>
        <strain evidence="9">An144</strain>
    </source>
</reference>
<dbReference type="Gene3D" id="3.40.140.10">
    <property type="entry name" value="Cytidine Deaminase, domain 2"/>
    <property type="match status" value="1"/>
</dbReference>
<dbReference type="InterPro" id="IPR025657">
    <property type="entry name" value="RadC_JAB"/>
</dbReference>
<name>A0A1Y4QPP7_9ENTE</name>
<dbReference type="PROSITE" id="PS01302">
    <property type="entry name" value="UPF0758"/>
    <property type="match status" value="1"/>
</dbReference>
<dbReference type="PANTHER" id="PTHR30471">
    <property type="entry name" value="DNA REPAIR PROTEIN RADC"/>
    <property type="match status" value="1"/>
</dbReference>
<comment type="caution">
    <text evidence="8">The sequence shown here is derived from an EMBL/GenBank/DDBJ whole genome shotgun (WGS) entry which is preliminary data.</text>
</comment>
<evidence type="ECO:0000256" key="2">
    <source>
        <dbReference type="ARBA" id="ARBA00022670"/>
    </source>
</evidence>
<evidence type="ECO:0000313" key="8">
    <source>
        <dbReference type="EMBL" id="OUQ07289.1"/>
    </source>
</evidence>
<protein>
    <recommendedName>
        <fullName evidence="7">MPN domain-containing protein</fullName>
    </recommendedName>
</protein>
<dbReference type="Proteomes" id="UP000196074">
    <property type="component" value="Unassembled WGS sequence"/>
</dbReference>
<dbReference type="GO" id="GO:0046872">
    <property type="term" value="F:metal ion binding"/>
    <property type="evidence" value="ECO:0007669"/>
    <property type="project" value="UniProtKB-KW"/>
</dbReference>
<evidence type="ECO:0000256" key="6">
    <source>
        <dbReference type="ARBA" id="ARBA00023049"/>
    </source>
</evidence>
<dbReference type="Pfam" id="PF04002">
    <property type="entry name" value="RadC"/>
    <property type="match status" value="1"/>
</dbReference>
<evidence type="ECO:0000259" key="7">
    <source>
        <dbReference type="PROSITE" id="PS50249"/>
    </source>
</evidence>
<sequence length="179" mass="20530">MLARQFFFVKGKMHEFHSPFTKNSCRAFLHSEKQANSCIKNEKNISEKRCDLSKIKNIFAKGKIKMNEFTIQEIRAVYQEKKVETYGELKKVTSSYQIALWLEKEIGSFTQENLVAVYLNVKNEVICFSVVHIGTIDQSIAYPRDIFQRALLVNAARVIVAHNHPSGNPTPSEADKLFT</sequence>
<keyword evidence="6" id="KW-0482">Metalloprotease</keyword>
<dbReference type="CDD" id="cd08071">
    <property type="entry name" value="MPN_DUF2466"/>
    <property type="match status" value="1"/>
</dbReference>
<feature type="domain" description="MPN" evidence="7">
    <location>
        <begin position="91"/>
        <end position="179"/>
    </location>
</feature>
<dbReference type="InterPro" id="IPR001405">
    <property type="entry name" value="UPF0758"/>
</dbReference>
<dbReference type="AlphaFoldDB" id="A0A1Y4QPP7"/>
<keyword evidence="2" id="KW-0645">Protease</keyword>
<keyword evidence="3" id="KW-0479">Metal-binding</keyword>
<gene>
    <name evidence="8" type="ORF">B5E88_12220</name>
</gene>
<dbReference type="GO" id="GO:0006508">
    <property type="term" value="P:proteolysis"/>
    <property type="evidence" value="ECO:0007669"/>
    <property type="project" value="UniProtKB-KW"/>
</dbReference>
<dbReference type="InterPro" id="IPR020891">
    <property type="entry name" value="UPF0758_CS"/>
</dbReference>
<evidence type="ECO:0000256" key="1">
    <source>
        <dbReference type="ARBA" id="ARBA00010243"/>
    </source>
</evidence>